<evidence type="ECO:0000256" key="10">
    <source>
        <dbReference type="ARBA" id="ARBA00030700"/>
    </source>
</evidence>
<dbReference type="Pfam" id="PF10147">
    <property type="entry name" value="CR6_interact"/>
    <property type="match status" value="1"/>
</dbReference>
<evidence type="ECO:0000256" key="8">
    <source>
        <dbReference type="ARBA" id="ARBA00023274"/>
    </source>
</evidence>
<feature type="region of interest" description="Disordered" evidence="14">
    <location>
        <begin position="41"/>
        <end position="80"/>
    </location>
</feature>
<evidence type="ECO:0000256" key="3">
    <source>
        <dbReference type="ARBA" id="ARBA00005421"/>
    </source>
</evidence>
<dbReference type="InterPro" id="IPR018472">
    <property type="entry name" value="Ribosomal_mL64"/>
</dbReference>
<dbReference type="PANTHER" id="PTHR31761:SF1">
    <property type="entry name" value="LARGE RIBOSOMAL SUBUNIT PROTEIN ML64"/>
    <property type="match status" value="1"/>
</dbReference>
<accession>A0ABN9KTG6</accession>
<evidence type="ECO:0000256" key="12">
    <source>
        <dbReference type="ARBA" id="ARBA00035485"/>
    </source>
</evidence>
<evidence type="ECO:0000256" key="14">
    <source>
        <dbReference type="SAM" id="MobiDB-lite"/>
    </source>
</evidence>
<dbReference type="Proteomes" id="UP001176940">
    <property type="component" value="Unassembled WGS sequence"/>
</dbReference>
<protein>
    <recommendedName>
        <fullName evidence="11">Large ribosomal subunit protein mL64</fullName>
    </recommendedName>
    <alternativeName>
        <fullName evidence="10">39S ribosomal protein L59, mitochondrial</fullName>
    </alternativeName>
    <alternativeName>
        <fullName evidence="12">Growth arrest and DNA damage-inducible proteins-interacting protein 1</fullName>
    </alternativeName>
</protein>
<dbReference type="InterPro" id="IPR043035">
    <property type="entry name" value="Ribosomal_mL64_sf"/>
</dbReference>
<evidence type="ECO:0000256" key="7">
    <source>
        <dbReference type="ARBA" id="ARBA00023242"/>
    </source>
</evidence>
<evidence type="ECO:0000256" key="9">
    <source>
        <dbReference type="ARBA" id="ARBA00023306"/>
    </source>
</evidence>
<comment type="similarity">
    <text evidence="3">Belongs to the mitochondrion-specific ribosomal protein mL64 family.</text>
</comment>
<evidence type="ECO:0000313" key="16">
    <source>
        <dbReference type="Proteomes" id="UP001176940"/>
    </source>
</evidence>
<comment type="subcellular location">
    <subcellularLocation>
        <location evidence="2">Mitochondrion</location>
    </subcellularLocation>
    <subcellularLocation>
        <location evidence="1">Nucleus</location>
    </subcellularLocation>
</comment>
<keyword evidence="9" id="KW-0131">Cell cycle</keyword>
<sequence>MALPMQRCWAGLRALTLPWPAAGYHARPRIWGLGGIYKPDPNDPETKPWHKGPQYEAKLYGRHGSASGVKPESLWPSPEQLRAVEEEEKEWCPSLREMQERLEAKDRELARQEKERARLIAANMAKMPKMVEEWRRAKKEAKQKERDEKARKQRLLALAREKFGIQVDFRSAKFQEMVKDLEKEDKKKMKAVKKKQREEERAAMAELLSTVTSGAQPAPPVSDTSG</sequence>
<evidence type="ECO:0000256" key="1">
    <source>
        <dbReference type="ARBA" id="ARBA00004123"/>
    </source>
</evidence>
<evidence type="ECO:0000256" key="5">
    <source>
        <dbReference type="ARBA" id="ARBA00023054"/>
    </source>
</evidence>
<keyword evidence="4" id="KW-0689">Ribosomal protein</keyword>
<keyword evidence="16" id="KW-1185">Reference proteome</keyword>
<keyword evidence="6" id="KW-0496">Mitochondrion</keyword>
<evidence type="ECO:0000256" key="13">
    <source>
        <dbReference type="ARBA" id="ARBA00060144"/>
    </source>
</evidence>
<gene>
    <name evidence="15" type="ORF">RIMI_LOCUS687919</name>
</gene>
<evidence type="ECO:0000256" key="11">
    <source>
        <dbReference type="ARBA" id="ARBA00035184"/>
    </source>
</evidence>
<comment type="caution">
    <text evidence="15">The sequence shown here is derived from an EMBL/GenBank/DDBJ whole genome shotgun (WGS) entry which is preliminary data.</text>
</comment>
<proteinExistence type="inferred from homology"/>
<dbReference type="PANTHER" id="PTHR31761">
    <property type="entry name" value="GROWTH ARREST AND DNA DAMAGE-INDUCIBLE PROTEINS-INTERACTING PROTEIN 1 GADD45GIP1"/>
    <property type="match status" value="1"/>
</dbReference>
<organism evidence="15 16">
    <name type="scientific">Ranitomeya imitator</name>
    <name type="common">mimic poison frog</name>
    <dbReference type="NCBI Taxonomy" id="111125"/>
    <lineage>
        <taxon>Eukaryota</taxon>
        <taxon>Metazoa</taxon>
        <taxon>Chordata</taxon>
        <taxon>Craniata</taxon>
        <taxon>Vertebrata</taxon>
        <taxon>Euteleostomi</taxon>
        <taxon>Amphibia</taxon>
        <taxon>Batrachia</taxon>
        <taxon>Anura</taxon>
        <taxon>Neobatrachia</taxon>
        <taxon>Hyloidea</taxon>
        <taxon>Dendrobatidae</taxon>
        <taxon>Dendrobatinae</taxon>
        <taxon>Ranitomeya</taxon>
    </lineage>
</organism>
<evidence type="ECO:0000256" key="4">
    <source>
        <dbReference type="ARBA" id="ARBA00022980"/>
    </source>
</evidence>
<evidence type="ECO:0000256" key="6">
    <source>
        <dbReference type="ARBA" id="ARBA00023128"/>
    </source>
</evidence>
<keyword evidence="8" id="KW-0687">Ribonucleoprotein</keyword>
<keyword evidence="5" id="KW-0175">Coiled coil</keyword>
<reference evidence="15" key="1">
    <citation type="submission" date="2023-07" db="EMBL/GenBank/DDBJ databases">
        <authorList>
            <person name="Stuckert A."/>
        </authorList>
    </citation>
    <scope>NUCLEOTIDE SEQUENCE</scope>
</reference>
<evidence type="ECO:0000313" key="15">
    <source>
        <dbReference type="EMBL" id="CAJ0918109.1"/>
    </source>
</evidence>
<keyword evidence="7" id="KW-0539">Nucleus</keyword>
<evidence type="ECO:0000256" key="2">
    <source>
        <dbReference type="ARBA" id="ARBA00004173"/>
    </source>
</evidence>
<name>A0ABN9KTG6_9NEOB</name>
<dbReference type="EMBL" id="CAUEEQ010000847">
    <property type="protein sequence ID" value="CAJ0918109.1"/>
    <property type="molecule type" value="Genomic_DNA"/>
</dbReference>
<feature type="region of interest" description="Disordered" evidence="14">
    <location>
        <begin position="184"/>
        <end position="226"/>
    </location>
</feature>
<comment type="function">
    <text evidence="13">Acts as a negative regulator of G1 to S cell cycle phase progression by inhibiting cyclin-dependent kinases. Inhibitory effects are additive with GADD45 proteins but also occur in the absence of GADD45 proteins. Acts as a repressor of the orphan nuclear receptor NR4A1 by inhibiting AB domain-mediated transcriptional activity. May be involved in the hormone-mediated regulation of NR4A1 transcriptional activity. May play a role in mitochondrial protein synthesis.</text>
</comment>
<dbReference type="Gene3D" id="6.10.280.120">
    <property type="entry name" value="Growth arrest and DNA-damage-inducible proteins-interacting protein 1"/>
    <property type="match status" value="1"/>
</dbReference>